<proteinExistence type="inferred from homology"/>
<evidence type="ECO:0000256" key="1">
    <source>
        <dbReference type="ARBA" id="ARBA00009986"/>
    </source>
</evidence>
<dbReference type="InterPro" id="IPR016163">
    <property type="entry name" value="Ald_DH_C"/>
</dbReference>
<dbReference type="InterPro" id="IPR016161">
    <property type="entry name" value="Ald_DH/histidinol_DH"/>
</dbReference>
<dbReference type="Gene3D" id="3.40.309.10">
    <property type="entry name" value="Aldehyde Dehydrogenase, Chain A, domain 2"/>
    <property type="match status" value="1"/>
</dbReference>
<organism evidence="8 9">
    <name type="scientific">Gordonia hydrophobica</name>
    <dbReference type="NCBI Taxonomy" id="40516"/>
    <lineage>
        <taxon>Bacteria</taxon>
        <taxon>Bacillati</taxon>
        <taxon>Actinomycetota</taxon>
        <taxon>Actinomycetes</taxon>
        <taxon>Mycobacteriales</taxon>
        <taxon>Gordoniaceae</taxon>
        <taxon>Gordonia</taxon>
    </lineage>
</organism>
<dbReference type="CDD" id="cd07139">
    <property type="entry name" value="ALDH_AldA-Rv0768"/>
    <property type="match status" value="1"/>
</dbReference>
<feature type="domain" description="Aldehyde dehydrogenase" evidence="7">
    <location>
        <begin position="16"/>
        <end position="477"/>
    </location>
</feature>
<evidence type="ECO:0000259" key="7">
    <source>
        <dbReference type="Pfam" id="PF00171"/>
    </source>
</evidence>
<dbReference type="InterPro" id="IPR016160">
    <property type="entry name" value="Ald_DH_CS_CYS"/>
</dbReference>
<evidence type="ECO:0000256" key="6">
    <source>
        <dbReference type="RuleBase" id="RU003345"/>
    </source>
</evidence>
<dbReference type="PANTHER" id="PTHR42804">
    <property type="entry name" value="ALDEHYDE DEHYDROGENASE"/>
    <property type="match status" value="1"/>
</dbReference>
<dbReference type="EC" id="1.2.1.3" evidence="3"/>
<dbReference type="Pfam" id="PF00171">
    <property type="entry name" value="Aldedh"/>
    <property type="match status" value="1"/>
</dbReference>
<keyword evidence="2 6" id="KW-0560">Oxidoreductase</keyword>
<dbReference type="PROSITE" id="PS00687">
    <property type="entry name" value="ALDEHYDE_DEHYDR_GLU"/>
    <property type="match status" value="1"/>
</dbReference>
<sequence>MVWQGKYDSLFINGQWEDPSSGDVLSVVSPTTEQVIATVPSGSAEDMDRAVAAARTAFDGGSWSRMSVDGRIAVLRAASDLFQQCEELIAETVSAEMGCPITLARTMQSRNPRIFLDTMVDVAESFPWNAVRRSGIGQALVTRNPVGVVAAVVPWNVPVLATMIKIVPALLAGCTVVLKPSPEAPLSSYLVAEIFQEAGLPDGVLNVVPADREASEHLVSHPGVDKVSFTGSTAAGRRIAAVCGNDLRRVTLELGGKSAALILDDADMDLVVENVRNLSLRNSGQTCSNKTRILVPRERENDLHDRLVAMVESMPVGDPADPATQIGPMVTQAHRRRVEGYVDAGRRDGATVLIGGGRPAELGKGWYVEPTIFTDVQQSMQIVQEEIFGPVLTVQGYTDVDEAIALANGTDFGLSGSVFSVDEERAVGVALRIHTGAVEVNGAPVGWRAPVGGVRASGIGREAGPEGLEAYVEAKSIGISAELADRLS</sequence>
<protein>
    <recommendedName>
        <fullName evidence="3">aldehyde dehydrogenase (NAD(+))</fullName>
        <ecNumber evidence="3">1.2.1.3</ecNumber>
    </recommendedName>
</protein>
<feature type="active site" evidence="5">
    <location>
        <position position="253"/>
    </location>
</feature>
<dbReference type="InterPro" id="IPR016162">
    <property type="entry name" value="Ald_DH_N"/>
</dbReference>
<dbReference type="SUPFAM" id="SSF53720">
    <property type="entry name" value="ALDH-like"/>
    <property type="match status" value="1"/>
</dbReference>
<dbReference type="PANTHER" id="PTHR42804:SF1">
    <property type="entry name" value="ALDEHYDE DEHYDROGENASE-RELATED"/>
    <property type="match status" value="1"/>
</dbReference>
<accession>A0ABZ2UB29</accession>
<evidence type="ECO:0000313" key="9">
    <source>
        <dbReference type="Proteomes" id="UP001479933"/>
    </source>
</evidence>
<comment type="similarity">
    <text evidence="1 6">Belongs to the aldehyde dehydrogenase family.</text>
</comment>
<dbReference type="InterPro" id="IPR015590">
    <property type="entry name" value="Aldehyde_DH_dom"/>
</dbReference>
<keyword evidence="9" id="KW-1185">Reference proteome</keyword>
<reference evidence="8 9" key="1">
    <citation type="journal article" date="2023" name="Virus Evol.">
        <title>Computational host range prediction-The good, the bad, and the ugly.</title>
        <authorList>
            <person name="Howell A.A."/>
            <person name="Versoza C.J."/>
            <person name="Pfeifer S.P."/>
        </authorList>
    </citation>
    <scope>NUCLEOTIDE SEQUENCE [LARGE SCALE GENOMIC DNA]</scope>
    <source>
        <strain evidence="8 9">1610/1b</strain>
    </source>
</reference>
<evidence type="ECO:0000256" key="4">
    <source>
        <dbReference type="ARBA" id="ARBA00049194"/>
    </source>
</evidence>
<name>A0ABZ2UB29_9ACTN</name>
<evidence type="ECO:0000256" key="2">
    <source>
        <dbReference type="ARBA" id="ARBA00023002"/>
    </source>
</evidence>
<dbReference type="Gene3D" id="3.40.605.10">
    <property type="entry name" value="Aldehyde Dehydrogenase, Chain A, domain 1"/>
    <property type="match status" value="1"/>
</dbReference>
<evidence type="ECO:0000313" key="8">
    <source>
        <dbReference type="EMBL" id="WYY09314.1"/>
    </source>
</evidence>
<comment type="catalytic activity">
    <reaction evidence="4">
        <text>an aldehyde + NAD(+) + H2O = a carboxylate + NADH + 2 H(+)</text>
        <dbReference type="Rhea" id="RHEA:16185"/>
        <dbReference type="ChEBI" id="CHEBI:15377"/>
        <dbReference type="ChEBI" id="CHEBI:15378"/>
        <dbReference type="ChEBI" id="CHEBI:17478"/>
        <dbReference type="ChEBI" id="CHEBI:29067"/>
        <dbReference type="ChEBI" id="CHEBI:57540"/>
        <dbReference type="ChEBI" id="CHEBI:57945"/>
        <dbReference type="EC" id="1.2.1.3"/>
    </reaction>
</comment>
<dbReference type="PROSITE" id="PS00070">
    <property type="entry name" value="ALDEHYDE_DEHYDR_CYS"/>
    <property type="match status" value="1"/>
</dbReference>
<dbReference type="RefSeq" id="WP_066163529.1">
    <property type="nucleotide sequence ID" value="NZ_CP136137.1"/>
</dbReference>
<evidence type="ECO:0000256" key="3">
    <source>
        <dbReference type="ARBA" id="ARBA00024226"/>
    </source>
</evidence>
<dbReference type="Proteomes" id="UP001479933">
    <property type="component" value="Chromosome"/>
</dbReference>
<evidence type="ECO:0000256" key="5">
    <source>
        <dbReference type="PROSITE-ProRule" id="PRU10007"/>
    </source>
</evidence>
<gene>
    <name evidence="8" type="ORF">RVF87_09750</name>
</gene>
<dbReference type="InterPro" id="IPR029510">
    <property type="entry name" value="Ald_DH_CS_GLU"/>
</dbReference>
<dbReference type="EMBL" id="CP136137">
    <property type="protein sequence ID" value="WYY09314.1"/>
    <property type="molecule type" value="Genomic_DNA"/>
</dbReference>